<gene>
    <name evidence="3" type="ORF">ERS852571_01858</name>
</gene>
<dbReference type="Gene3D" id="3.60.21.10">
    <property type="match status" value="1"/>
</dbReference>
<dbReference type="InterPro" id="IPR029052">
    <property type="entry name" value="Metallo-depent_PP-like"/>
</dbReference>
<dbReference type="PANTHER" id="PTHR30337">
    <property type="entry name" value="COMPONENT OF ATP-DEPENDENT DSDNA EXONUCLEASE"/>
    <property type="match status" value="1"/>
</dbReference>
<keyword evidence="3" id="KW-0540">Nuclease</keyword>
<keyword evidence="3" id="KW-0269">Exonuclease</keyword>
<name>A0A173T915_ANAHA</name>
<dbReference type="Proteomes" id="UP000095553">
    <property type="component" value="Unassembled WGS sequence"/>
</dbReference>
<evidence type="ECO:0000256" key="1">
    <source>
        <dbReference type="ARBA" id="ARBA00022801"/>
    </source>
</evidence>
<dbReference type="EMBL" id="CYXY01000010">
    <property type="protein sequence ID" value="CUM99283.1"/>
    <property type="molecule type" value="Genomic_DNA"/>
</dbReference>
<dbReference type="InterPro" id="IPR050535">
    <property type="entry name" value="DNA_Repair-Maintenance_Comp"/>
</dbReference>
<dbReference type="SUPFAM" id="SSF56300">
    <property type="entry name" value="Metallo-dependent phosphatases"/>
    <property type="match status" value="1"/>
</dbReference>
<dbReference type="Pfam" id="PF00149">
    <property type="entry name" value="Metallophos"/>
    <property type="match status" value="1"/>
</dbReference>
<sequence>MKFIHIADVHWGARPEREQTFGRIREQEIKETFQRVIDHANKQQVDLLLIAGDLFDQPPTQQELREVDYLLSRLNHTRTVLIAGNHDHLEPHDVFSQYKWNSEVYLLDGKQRDHISFEDLETTIYGFSYWKNQITKPLYDRMKPDESESSDFSILLAHGGDECHIPIQREALKWSGFDYIALGHIHKPEIIFEDLMAYAGSLEPLDHTEMGYHGLIEGEISEEKKQITFVPFAKRMYTQVEVMISDEMSALEIVDRVETELSYRGRENIYEIVLTGSIDPQIHLDFYEITSQYMVTDIIYETKNQWEYEQLSEEDDFIIQKVADILKDEPEALRYAMEALTYAREK</sequence>
<accession>A0A173T915</accession>
<evidence type="ECO:0000313" key="3">
    <source>
        <dbReference type="EMBL" id="CUM99283.1"/>
    </source>
</evidence>
<reference evidence="3 4" key="1">
    <citation type="submission" date="2015-09" db="EMBL/GenBank/DDBJ databases">
        <authorList>
            <consortium name="Pathogen Informatics"/>
        </authorList>
    </citation>
    <scope>NUCLEOTIDE SEQUENCE [LARGE SCALE GENOMIC DNA]</scope>
    <source>
        <strain evidence="3 4">2789STDY5834959</strain>
    </source>
</reference>
<evidence type="ECO:0000259" key="2">
    <source>
        <dbReference type="Pfam" id="PF00149"/>
    </source>
</evidence>
<dbReference type="InterPro" id="IPR041796">
    <property type="entry name" value="Mre11_N"/>
</dbReference>
<feature type="domain" description="Calcineurin-like phosphoesterase" evidence="2">
    <location>
        <begin position="1"/>
        <end position="188"/>
    </location>
</feature>
<dbReference type="AlphaFoldDB" id="A0A173T915"/>
<evidence type="ECO:0000313" key="4">
    <source>
        <dbReference type="Proteomes" id="UP000095553"/>
    </source>
</evidence>
<organism evidence="3 4">
    <name type="scientific">Anaerostipes hadrus</name>
    <dbReference type="NCBI Taxonomy" id="649756"/>
    <lineage>
        <taxon>Bacteria</taxon>
        <taxon>Bacillati</taxon>
        <taxon>Bacillota</taxon>
        <taxon>Clostridia</taxon>
        <taxon>Lachnospirales</taxon>
        <taxon>Lachnospiraceae</taxon>
        <taxon>Anaerostipes</taxon>
    </lineage>
</organism>
<dbReference type="RefSeq" id="WP_055072910.1">
    <property type="nucleotide sequence ID" value="NZ_CYXY01000010.1"/>
</dbReference>
<keyword evidence="1" id="KW-0378">Hydrolase</keyword>
<dbReference type="InterPro" id="IPR004843">
    <property type="entry name" value="Calcineurin-like_PHP"/>
</dbReference>
<protein>
    <submittedName>
        <fullName evidence="3">Exonuclease subunit SbcD</fullName>
    </submittedName>
</protein>
<proteinExistence type="predicted"/>
<dbReference type="GO" id="GO:0004527">
    <property type="term" value="F:exonuclease activity"/>
    <property type="evidence" value="ECO:0007669"/>
    <property type="project" value="UniProtKB-KW"/>
</dbReference>
<dbReference type="CDD" id="cd00840">
    <property type="entry name" value="MPP_Mre11_N"/>
    <property type="match status" value="1"/>
</dbReference>